<feature type="region of interest" description="Disordered" evidence="1">
    <location>
        <begin position="66"/>
        <end position="127"/>
    </location>
</feature>
<comment type="caution">
    <text evidence="2">The sequence shown here is derived from an EMBL/GenBank/DDBJ whole genome shotgun (WGS) entry which is preliminary data.</text>
</comment>
<feature type="compositionally biased region" description="Basic and acidic residues" evidence="1">
    <location>
        <begin position="105"/>
        <end position="120"/>
    </location>
</feature>
<evidence type="ECO:0000313" key="3">
    <source>
        <dbReference type="Proteomes" id="UP001372338"/>
    </source>
</evidence>
<feature type="region of interest" description="Disordered" evidence="1">
    <location>
        <begin position="1"/>
        <end position="28"/>
    </location>
</feature>
<evidence type="ECO:0000313" key="2">
    <source>
        <dbReference type="EMBL" id="KAK7250831.1"/>
    </source>
</evidence>
<proteinExistence type="predicted"/>
<gene>
    <name evidence="2" type="ORF">RIF29_33548</name>
</gene>
<feature type="compositionally biased region" description="Polar residues" evidence="1">
    <location>
        <begin position="90"/>
        <end position="102"/>
    </location>
</feature>
<evidence type="ECO:0000256" key="1">
    <source>
        <dbReference type="SAM" id="MobiDB-lite"/>
    </source>
</evidence>
<dbReference type="Proteomes" id="UP001372338">
    <property type="component" value="Unassembled WGS sequence"/>
</dbReference>
<dbReference type="EMBL" id="JAYWIO010000007">
    <property type="protein sequence ID" value="KAK7250831.1"/>
    <property type="molecule type" value="Genomic_DNA"/>
</dbReference>
<keyword evidence="3" id="KW-1185">Reference proteome</keyword>
<protein>
    <submittedName>
        <fullName evidence="2">Uncharacterized protein</fullName>
    </submittedName>
</protein>
<sequence>MAKKRGKPASPVPSSLGNRKYQDDTNNGSIDIDELQLLKNADISNLSPKQADKVLKVLDELITRIQGKEGFEGEKDQAEKNPGKDLNPCVDSNPNPDVQPMQQADPKEVTSFKVPVEKAKQRSLCRN</sequence>
<reference evidence="2 3" key="1">
    <citation type="submission" date="2024-01" db="EMBL/GenBank/DDBJ databases">
        <title>The genomes of 5 underutilized Papilionoideae crops provide insights into root nodulation and disease resistanc.</title>
        <authorList>
            <person name="Yuan L."/>
        </authorList>
    </citation>
    <scope>NUCLEOTIDE SEQUENCE [LARGE SCALE GENOMIC DNA]</scope>
    <source>
        <strain evidence="2">ZHUSHIDOU_FW_LH</strain>
        <tissue evidence="2">Leaf</tissue>
    </source>
</reference>
<feature type="compositionally biased region" description="Basic and acidic residues" evidence="1">
    <location>
        <begin position="66"/>
        <end position="83"/>
    </location>
</feature>
<accession>A0AAN9EDT3</accession>
<dbReference type="AlphaFoldDB" id="A0AAN9EDT3"/>
<name>A0AAN9EDT3_CROPI</name>
<organism evidence="2 3">
    <name type="scientific">Crotalaria pallida</name>
    <name type="common">Smooth rattlebox</name>
    <name type="synonym">Crotalaria striata</name>
    <dbReference type="NCBI Taxonomy" id="3830"/>
    <lineage>
        <taxon>Eukaryota</taxon>
        <taxon>Viridiplantae</taxon>
        <taxon>Streptophyta</taxon>
        <taxon>Embryophyta</taxon>
        <taxon>Tracheophyta</taxon>
        <taxon>Spermatophyta</taxon>
        <taxon>Magnoliopsida</taxon>
        <taxon>eudicotyledons</taxon>
        <taxon>Gunneridae</taxon>
        <taxon>Pentapetalae</taxon>
        <taxon>rosids</taxon>
        <taxon>fabids</taxon>
        <taxon>Fabales</taxon>
        <taxon>Fabaceae</taxon>
        <taxon>Papilionoideae</taxon>
        <taxon>50 kb inversion clade</taxon>
        <taxon>genistoids sensu lato</taxon>
        <taxon>core genistoids</taxon>
        <taxon>Crotalarieae</taxon>
        <taxon>Crotalaria</taxon>
    </lineage>
</organism>